<gene>
    <name evidence="1" type="ORF">GCM10008919_01400</name>
</gene>
<organism evidence="1 2">
    <name type="scientific">Selenomonas dianae</name>
    <dbReference type="NCBI Taxonomy" id="135079"/>
    <lineage>
        <taxon>Bacteria</taxon>
        <taxon>Bacillati</taxon>
        <taxon>Bacillota</taxon>
        <taxon>Negativicutes</taxon>
        <taxon>Selenomonadales</taxon>
        <taxon>Selenomonadaceae</taxon>
        <taxon>Selenomonas</taxon>
    </lineage>
</organism>
<proteinExistence type="predicted"/>
<accession>A0ABN0SV90</accession>
<reference evidence="1 2" key="1">
    <citation type="journal article" date="2019" name="Int. J. Syst. Evol. Microbiol.">
        <title>The Global Catalogue of Microorganisms (GCM) 10K type strain sequencing project: providing services to taxonomists for standard genome sequencing and annotation.</title>
        <authorList>
            <consortium name="The Broad Institute Genomics Platform"/>
            <consortium name="The Broad Institute Genome Sequencing Center for Infectious Disease"/>
            <person name="Wu L."/>
            <person name="Ma J."/>
        </authorList>
    </citation>
    <scope>NUCLEOTIDE SEQUENCE [LARGE SCALE GENOMIC DNA]</scope>
    <source>
        <strain evidence="1 2">JCM 8542</strain>
    </source>
</reference>
<dbReference type="EMBL" id="BAAACR010000001">
    <property type="protein sequence ID" value="GAA0201754.1"/>
    <property type="molecule type" value="Genomic_DNA"/>
</dbReference>
<name>A0ABN0SV90_9FIRM</name>
<sequence>MKIQIRSLCSDCANPPRFCDAILEEDEQIYLVRKDQKTNRYVKILWEDVVYQVNKLKPRNMKLPQHAP</sequence>
<dbReference type="RefSeq" id="WP_037349552.1">
    <property type="nucleotide sequence ID" value="NZ_BAAACR010000001.1"/>
</dbReference>
<evidence type="ECO:0000313" key="1">
    <source>
        <dbReference type="EMBL" id="GAA0201754.1"/>
    </source>
</evidence>
<evidence type="ECO:0000313" key="2">
    <source>
        <dbReference type="Proteomes" id="UP001500399"/>
    </source>
</evidence>
<keyword evidence="2" id="KW-1185">Reference proteome</keyword>
<dbReference type="Proteomes" id="UP001500399">
    <property type="component" value="Unassembled WGS sequence"/>
</dbReference>
<protein>
    <submittedName>
        <fullName evidence="1">Uncharacterized protein</fullName>
    </submittedName>
</protein>
<comment type="caution">
    <text evidence="1">The sequence shown here is derived from an EMBL/GenBank/DDBJ whole genome shotgun (WGS) entry which is preliminary data.</text>
</comment>